<keyword evidence="1" id="KW-0472">Membrane</keyword>
<dbReference type="AlphaFoldDB" id="A0A9X1LH99"/>
<dbReference type="Gene3D" id="1.10.287.70">
    <property type="match status" value="1"/>
</dbReference>
<keyword evidence="3" id="KW-0407">Ion channel</keyword>
<dbReference type="Pfam" id="PF07885">
    <property type="entry name" value="Ion_trans_2"/>
    <property type="match status" value="1"/>
</dbReference>
<keyword evidence="3" id="KW-0406">Ion transport</keyword>
<name>A0A9X1LH99_9FLAO</name>
<protein>
    <submittedName>
        <fullName evidence="3">Potassium channel family protein</fullName>
    </submittedName>
</protein>
<dbReference type="SUPFAM" id="SSF81324">
    <property type="entry name" value="Voltage-gated potassium channels"/>
    <property type="match status" value="1"/>
</dbReference>
<evidence type="ECO:0000259" key="2">
    <source>
        <dbReference type="Pfam" id="PF07885"/>
    </source>
</evidence>
<dbReference type="GO" id="GO:0034220">
    <property type="term" value="P:monoatomic ion transmembrane transport"/>
    <property type="evidence" value="ECO:0007669"/>
    <property type="project" value="UniProtKB-KW"/>
</dbReference>
<gene>
    <name evidence="3" type="ORF">LGQ90_03560</name>
</gene>
<evidence type="ECO:0000256" key="1">
    <source>
        <dbReference type="SAM" id="Phobius"/>
    </source>
</evidence>
<dbReference type="EMBL" id="JAJBZG010000001">
    <property type="protein sequence ID" value="MCB7480332.1"/>
    <property type="molecule type" value="Genomic_DNA"/>
</dbReference>
<keyword evidence="1" id="KW-1133">Transmembrane helix</keyword>
<evidence type="ECO:0000313" key="3">
    <source>
        <dbReference type="EMBL" id="MCB7480332.1"/>
    </source>
</evidence>
<feature type="transmembrane region" description="Helical" evidence="1">
    <location>
        <begin position="137"/>
        <end position="158"/>
    </location>
</feature>
<accession>A0A9X1LH99</accession>
<keyword evidence="4" id="KW-1185">Reference proteome</keyword>
<keyword evidence="3" id="KW-0813">Transport</keyword>
<dbReference type="Proteomes" id="UP001139414">
    <property type="component" value="Unassembled WGS sequence"/>
</dbReference>
<feature type="domain" description="Potassium channel" evidence="2">
    <location>
        <begin position="80"/>
        <end position="154"/>
    </location>
</feature>
<reference evidence="3" key="1">
    <citation type="submission" date="2021-10" db="EMBL/GenBank/DDBJ databases">
        <title>Gramella sp. ASW11-100T, isolated from marine sediment.</title>
        <authorList>
            <person name="Xia C."/>
        </authorList>
    </citation>
    <scope>NUCLEOTIDE SEQUENCE</scope>
    <source>
        <strain evidence="3">ASW11-100</strain>
    </source>
</reference>
<dbReference type="RefSeq" id="WP_229338177.1">
    <property type="nucleotide sequence ID" value="NZ_JAJBZG010000001.1"/>
</dbReference>
<dbReference type="InterPro" id="IPR013099">
    <property type="entry name" value="K_chnl_dom"/>
</dbReference>
<organism evidence="3 4">
    <name type="scientific">Christiangramia sediminis</name>
    <dbReference type="NCBI Taxonomy" id="2881336"/>
    <lineage>
        <taxon>Bacteria</taxon>
        <taxon>Pseudomonadati</taxon>
        <taxon>Bacteroidota</taxon>
        <taxon>Flavobacteriia</taxon>
        <taxon>Flavobacteriales</taxon>
        <taxon>Flavobacteriaceae</taxon>
        <taxon>Christiangramia</taxon>
    </lineage>
</organism>
<feature type="transmembrane region" description="Helical" evidence="1">
    <location>
        <begin position="105"/>
        <end position="125"/>
    </location>
</feature>
<sequence>MEIFLALGIIAYMATVLDILQTTLSMQGGGWLTSRYSHLFWKFFLFVSGGNGKSKILSHAGYILLISIVLIWVFLLWISFVLILISQPGIIVNSSTQISADLLEIIYYSGYTLSTLGMGDFIAAGNGGRILTSFYSFTGLILLTMSVTYFIPVLSAVIEQRRLGIRLSILGSSPEKIILNFWDGKSFQSFTSKVDELSGSIIKYSQQHKAYPVIHYFHNHKEKNAIILQLARLYEAYLILAFNLNDRVKPKLGDLRPLEIAFENYFEVLKEVTLRNTSNETPAYSTLQRLKELSLIDQSKGCQLLDTKSEDHRKIFLNLVQQDGWTWSKVDTRNS</sequence>
<proteinExistence type="predicted"/>
<comment type="caution">
    <text evidence="3">The sequence shown here is derived from an EMBL/GenBank/DDBJ whole genome shotgun (WGS) entry which is preliminary data.</text>
</comment>
<keyword evidence="1" id="KW-0812">Transmembrane</keyword>
<feature type="transmembrane region" description="Helical" evidence="1">
    <location>
        <begin position="59"/>
        <end position="85"/>
    </location>
</feature>
<evidence type="ECO:0000313" key="4">
    <source>
        <dbReference type="Proteomes" id="UP001139414"/>
    </source>
</evidence>